<dbReference type="SUPFAM" id="SSF52047">
    <property type="entry name" value="RNI-like"/>
    <property type="match status" value="1"/>
</dbReference>
<proteinExistence type="predicted"/>
<evidence type="ECO:0000313" key="1">
    <source>
        <dbReference type="EMBL" id="WVZ91564.1"/>
    </source>
</evidence>
<dbReference type="AlphaFoldDB" id="A0AAQ3UH08"/>
<organism evidence="1 2">
    <name type="scientific">Paspalum notatum var. saurae</name>
    <dbReference type="NCBI Taxonomy" id="547442"/>
    <lineage>
        <taxon>Eukaryota</taxon>
        <taxon>Viridiplantae</taxon>
        <taxon>Streptophyta</taxon>
        <taxon>Embryophyta</taxon>
        <taxon>Tracheophyta</taxon>
        <taxon>Spermatophyta</taxon>
        <taxon>Magnoliopsida</taxon>
        <taxon>Liliopsida</taxon>
        <taxon>Poales</taxon>
        <taxon>Poaceae</taxon>
        <taxon>PACMAD clade</taxon>
        <taxon>Panicoideae</taxon>
        <taxon>Andropogonodae</taxon>
        <taxon>Paspaleae</taxon>
        <taxon>Paspalinae</taxon>
        <taxon>Paspalum</taxon>
    </lineage>
</organism>
<dbReference type="Gene3D" id="3.80.10.10">
    <property type="entry name" value="Ribonuclease Inhibitor"/>
    <property type="match status" value="1"/>
</dbReference>
<dbReference type="Proteomes" id="UP001341281">
    <property type="component" value="Chromosome 08"/>
</dbReference>
<evidence type="ECO:0000313" key="2">
    <source>
        <dbReference type="Proteomes" id="UP001341281"/>
    </source>
</evidence>
<accession>A0AAQ3UH08</accession>
<dbReference type="InterPro" id="IPR032675">
    <property type="entry name" value="LRR_dom_sf"/>
</dbReference>
<sequence length="291" mass="31730">MWRSTCTSFATESLSVMFVFSTSRPPPSLQISSPRDYPYRPSPSSFPALTSAVARVVTAGGGGLALLKLRCAGSSGRAGGEGEGRGCKAHGGPCNLDYITTILGLEYIIQLFPTTTNGLVNGKEGVEMQYCFPRLSTLVISDCPKLSSLTLEGSSEHLLSSGRFFNMRHAGHAHGEEPLSSSCIVNVKHPHHMELKLGRLIGSSSGWDVLEHLTGLHALEISNCRDLSHLPKARCFYIQSCPGLTSLPHCMPRLALEKLMIIHNPELVRRCREGVGEYWNLVSHIPELDLY</sequence>
<dbReference type="EMBL" id="CP144752">
    <property type="protein sequence ID" value="WVZ91564.1"/>
    <property type="molecule type" value="Genomic_DNA"/>
</dbReference>
<keyword evidence="2" id="KW-1185">Reference proteome</keyword>
<protein>
    <submittedName>
        <fullName evidence="1">Uncharacterized protein</fullName>
    </submittedName>
</protein>
<name>A0AAQ3UH08_PASNO</name>
<gene>
    <name evidence="1" type="ORF">U9M48_037716</name>
</gene>
<reference evidence="1 2" key="1">
    <citation type="submission" date="2024-02" db="EMBL/GenBank/DDBJ databases">
        <title>High-quality chromosome-scale genome assembly of Pensacola bahiagrass (Paspalum notatum Flugge var. saurae).</title>
        <authorList>
            <person name="Vega J.M."/>
            <person name="Podio M."/>
            <person name="Orjuela J."/>
            <person name="Siena L.A."/>
            <person name="Pessino S.C."/>
            <person name="Combes M.C."/>
            <person name="Mariac C."/>
            <person name="Albertini E."/>
            <person name="Pupilli F."/>
            <person name="Ortiz J.P.A."/>
            <person name="Leblanc O."/>
        </authorList>
    </citation>
    <scope>NUCLEOTIDE SEQUENCE [LARGE SCALE GENOMIC DNA]</scope>
    <source>
        <strain evidence="1">R1</strain>
        <tissue evidence="1">Leaf</tissue>
    </source>
</reference>